<comment type="caution">
    <text evidence="1">The sequence shown here is derived from an EMBL/GenBank/DDBJ whole genome shotgun (WGS) entry which is preliminary data.</text>
</comment>
<proteinExistence type="predicted"/>
<evidence type="ECO:0000313" key="1">
    <source>
        <dbReference type="EMBL" id="ERM83404.1"/>
    </source>
</evidence>
<accession>U5C0T7</accession>
<organism evidence="1 2">
    <name type="scientific">Rhodonellum psychrophilum GCM71 = DSM 17998</name>
    <dbReference type="NCBI Taxonomy" id="1123057"/>
    <lineage>
        <taxon>Bacteria</taxon>
        <taxon>Pseudomonadati</taxon>
        <taxon>Bacteroidota</taxon>
        <taxon>Cytophagia</taxon>
        <taxon>Cytophagales</taxon>
        <taxon>Cytophagaceae</taxon>
        <taxon>Rhodonellum</taxon>
    </lineage>
</organism>
<reference evidence="1 2" key="1">
    <citation type="journal article" date="2013" name="Genome Announc.">
        <title>Draft Genome Sequence of the Psychrophilic and Alkaliphilic Rhodonellum psychrophilum Strain GCM71T.</title>
        <authorList>
            <person name="Hauptmann A.L."/>
            <person name="Glaring M.A."/>
            <person name="Hallin P.F."/>
            <person name="Prieme A."/>
            <person name="Stougaard P."/>
        </authorList>
    </citation>
    <scope>NUCLEOTIDE SEQUENCE [LARGE SCALE GENOMIC DNA]</scope>
    <source>
        <strain evidence="1 2">GCM71</strain>
    </source>
</reference>
<dbReference type="Proteomes" id="UP000016843">
    <property type="component" value="Unassembled WGS sequence"/>
</dbReference>
<name>U5C0T7_9BACT</name>
<dbReference type="EMBL" id="AWXR01000014">
    <property type="protein sequence ID" value="ERM83404.1"/>
    <property type="molecule type" value="Genomic_DNA"/>
</dbReference>
<evidence type="ECO:0000313" key="2">
    <source>
        <dbReference type="Proteomes" id="UP000016843"/>
    </source>
</evidence>
<sequence>MTFFSRKIKRSNFFEKIWEIFHNQRPKKICKIFKASSKNNSFSETK</sequence>
<protein>
    <submittedName>
        <fullName evidence="1">Uncharacterized protein</fullName>
    </submittedName>
</protein>
<dbReference type="AlphaFoldDB" id="U5C0T7"/>
<gene>
    <name evidence="1" type="ORF">P872_16295</name>
</gene>
<keyword evidence="2" id="KW-1185">Reference proteome</keyword>